<evidence type="ECO:0000259" key="3">
    <source>
        <dbReference type="Pfam" id="PF04664"/>
    </source>
</evidence>
<sequence length="334" mass="40483">MGCEGSVMDIPDNEYDSTWDDKNEEHFGMAEVIKQQTWRAHRNLEAAWDMQNYRRSCRYIRHAYMVHGQDHHFHNLHFYQNRIPSHPDGVNIEDFHTKWFGDYTRLENVHSYIQWLFPTQEPGVNYSAHVLTPTEIRHFHKDMMVKKRLLKSYKLMLDFYGIRLVSEETGKVKRAQNWRERFENLNRNTHNNLRITRILKCLGLLGFSHYQAPLVHFFLEETLVHDTLPRVKQSALDYFMFAVLDKRQRKELIRFAFWYFEPKDKFVWCPRRIQRNFLKEMTQKKHHSHTQACARREEIHHQLGYRKQQTADFPRSQNSARNEGTKCRTKKNRS</sequence>
<dbReference type="InterPro" id="IPR006757">
    <property type="entry name" value="OGF_rcpt"/>
</dbReference>
<dbReference type="EMBL" id="JAVHJS010000022">
    <property type="protein sequence ID" value="KAK2821281.1"/>
    <property type="molecule type" value="Genomic_DNA"/>
</dbReference>
<feature type="domain" description="Opioid growth factor receptor (OGFr) conserved" evidence="3">
    <location>
        <begin position="71"/>
        <end position="272"/>
    </location>
</feature>
<evidence type="ECO:0000313" key="4">
    <source>
        <dbReference type="EMBL" id="KAK2821281.1"/>
    </source>
</evidence>
<proteinExistence type="inferred from homology"/>
<evidence type="ECO:0000256" key="2">
    <source>
        <dbReference type="SAM" id="MobiDB-lite"/>
    </source>
</evidence>
<dbReference type="InterPro" id="IPR039574">
    <property type="entry name" value="OGFr"/>
</dbReference>
<comment type="similarity">
    <text evidence="1">Belongs to the opioid growth factor receptor family.</text>
</comment>
<feature type="region of interest" description="Disordered" evidence="2">
    <location>
        <begin position="306"/>
        <end position="334"/>
    </location>
</feature>
<feature type="compositionally biased region" description="Polar residues" evidence="2">
    <location>
        <begin position="307"/>
        <end position="322"/>
    </location>
</feature>
<comment type="caution">
    <text evidence="4">The sequence shown here is derived from an EMBL/GenBank/DDBJ whole genome shotgun (WGS) entry which is preliminary data.</text>
</comment>
<dbReference type="GO" id="GO:0016020">
    <property type="term" value="C:membrane"/>
    <property type="evidence" value="ECO:0007669"/>
    <property type="project" value="InterPro"/>
</dbReference>
<dbReference type="PANTHER" id="PTHR14015:SF1">
    <property type="entry name" value="OPIOID GROWTH FACTOR RECEPTOR"/>
    <property type="match status" value="1"/>
</dbReference>
<dbReference type="AlphaFoldDB" id="A0AA88IUH6"/>
<name>A0AA88IUH6_TACVA</name>
<evidence type="ECO:0000313" key="5">
    <source>
        <dbReference type="Proteomes" id="UP001187315"/>
    </source>
</evidence>
<protein>
    <recommendedName>
        <fullName evidence="3">Opioid growth factor receptor (OGFr) conserved domain-containing protein</fullName>
    </recommendedName>
</protein>
<accession>A0AA88IUH6</accession>
<evidence type="ECO:0000256" key="1">
    <source>
        <dbReference type="ARBA" id="ARBA00010365"/>
    </source>
</evidence>
<dbReference type="GO" id="GO:0140625">
    <property type="term" value="F:opioid growth factor receptor activity"/>
    <property type="evidence" value="ECO:0007669"/>
    <property type="project" value="InterPro"/>
</dbReference>
<reference evidence="4" key="1">
    <citation type="submission" date="2023-08" db="EMBL/GenBank/DDBJ databases">
        <title>Pelteobagrus vachellii genome.</title>
        <authorList>
            <person name="Liu H."/>
        </authorList>
    </citation>
    <scope>NUCLEOTIDE SEQUENCE</scope>
    <source>
        <strain evidence="4">PRFRI_2022a</strain>
        <tissue evidence="4">Muscle</tissue>
    </source>
</reference>
<dbReference type="Proteomes" id="UP001187315">
    <property type="component" value="Unassembled WGS sequence"/>
</dbReference>
<organism evidence="4 5">
    <name type="scientific">Tachysurus vachellii</name>
    <name type="common">Darkbarbel catfish</name>
    <name type="synonym">Pelteobagrus vachellii</name>
    <dbReference type="NCBI Taxonomy" id="175792"/>
    <lineage>
        <taxon>Eukaryota</taxon>
        <taxon>Metazoa</taxon>
        <taxon>Chordata</taxon>
        <taxon>Craniata</taxon>
        <taxon>Vertebrata</taxon>
        <taxon>Euteleostomi</taxon>
        <taxon>Actinopterygii</taxon>
        <taxon>Neopterygii</taxon>
        <taxon>Teleostei</taxon>
        <taxon>Ostariophysi</taxon>
        <taxon>Siluriformes</taxon>
        <taxon>Bagridae</taxon>
        <taxon>Tachysurus</taxon>
    </lineage>
</organism>
<keyword evidence="5" id="KW-1185">Reference proteome</keyword>
<dbReference type="PANTHER" id="PTHR14015">
    <property type="entry name" value="OPIOID GROWTH FACTOR RECEPTOR OGFR ZETA-TYPE OPIOID RECEPTOR"/>
    <property type="match status" value="1"/>
</dbReference>
<gene>
    <name evidence="4" type="ORF">Q7C36_020624</name>
</gene>
<dbReference type="Pfam" id="PF04664">
    <property type="entry name" value="OGFr_N"/>
    <property type="match status" value="1"/>
</dbReference>